<feature type="chain" id="PRO_5039318441" evidence="4">
    <location>
        <begin position="19"/>
        <end position="248"/>
    </location>
</feature>
<dbReference type="Gene3D" id="1.25.40.20">
    <property type="entry name" value="Ankyrin repeat-containing domain"/>
    <property type="match status" value="1"/>
</dbReference>
<protein>
    <submittedName>
        <fullName evidence="5">Ankyrin repeat family protein</fullName>
    </submittedName>
</protein>
<evidence type="ECO:0000256" key="1">
    <source>
        <dbReference type="ARBA" id="ARBA00022737"/>
    </source>
</evidence>
<dbReference type="PANTHER" id="PTHR24201">
    <property type="entry name" value="ANK_REP_REGION DOMAIN-CONTAINING PROTEIN"/>
    <property type="match status" value="1"/>
</dbReference>
<organism evidence="5 6">
    <name type="scientific">Vagococcus fluvialis bH819</name>
    <dbReference type="NCBI Taxonomy" id="1255619"/>
    <lineage>
        <taxon>Bacteria</taxon>
        <taxon>Bacillati</taxon>
        <taxon>Bacillota</taxon>
        <taxon>Bacilli</taxon>
        <taxon>Lactobacillales</taxon>
        <taxon>Enterococcaceae</taxon>
        <taxon>Vagococcus</taxon>
    </lineage>
</organism>
<dbReference type="SMART" id="SM00248">
    <property type="entry name" value="ANK"/>
    <property type="match status" value="4"/>
</dbReference>
<dbReference type="EMBL" id="FWFD01000022">
    <property type="protein sequence ID" value="SLM87211.1"/>
    <property type="molecule type" value="Genomic_DNA"/>
</dbReference>
<feature type="signal peptide" evidence="4">
    <location>
        <begin position="1"/>
        <end position="18"/>
    </location>
</feature>
<dbReference type="Pfam" id="PF13637">
    <property type="entry name" value="Ank_4"/>
    <property type="match status" value="1"/>
</dbReference>
<dbReference type="PROSITE" id="PS50088">
    <property type="entry name" value="ANK_REPEAT"/>
    <property type="match status" value="1"/>
</dbReference>
<reference evidence="6" key="1">
    <citation type="submission" date="2017-02" db="EMBL/GenBank/DDBJ databases">
        <authorList>
            <person name="Dridi B."/>
        </authorList>
    </citation>
    <scope>NUCLEOTIDE SEQUENCE [LARGE SCALE GENOMIC DNA]</scope>
    <source>
        <strain evidence="6">bH819</strain>
    </source>
</reference>
<proteinExistence type="predicted"/>
<keyword evidence="4" id="KW-0732">Signal</keyword>
<dbReference type="PROSITE" id="PS50297">
    <property type="entry name" value="ANK_REP_REGION"/>
    <property type="match status" value="1"/>
</dbReference>
<feature type="repeat" description="ANK" evidence="3">
    <location>
        <begin position="86"/>
        <end position="118"/>
    </location>
</feature>
<evidence type="ECO:0000313" key="5">
    <source>
        <dbReference type="EMBL" id="SLM87211.1"/>
    </source>
</evidence>
<evidence type="ECO:0000256" key="3">
    <source>
        <dbReference type="PROSITE-ProRule" id="PRU00023"/>
    </source>
</evidence>
<dbReference type="InterPro" id="IPR002110">
    <property type="entry name" value="Ankyrin_rpt"/>
</dbReference>
<name>A0A1X6WS77_9ENTE</name>
<evidence type="ECO:0000313" key="6">
    <source>
        <dbReference type="Proteomes" id="UP000195918"/>
    </source>
</evidence>
<evidence type="ECO:0000256" key="2">
    <source>
        <dbReference type="ARBA" id="ARBA00023043"/>
    </source>
</evidence>
<dbReference type="RefSeq" id="WP_086952830.1">
    <property type="nucleotide sequence ID" value="NZ_FWFD01000022.1"/>
</dbReference>
<accession>A0A1X6WS77</accession>
<dbReference type="InterPro" id="IPR036770">
    <property type="entry name" value="Ankyrin_rpt-contain_sf"/>
</dbReference>
<dbReference type="InterPro" id="IPR050776">
    <property type="entry name" value="Ank_Repeat/CDKN_Inhibitor"/>
</dbReference>
<dbReference type="Pfam" id="PF12796">
    <property type="entry name" value="Ank_2"/>
    <property type="match status" value="1"/>
</dbReference>
<dbReference type="Proteomes" id="UP000195918">
    <property type="component" value="Unassembled WGS sequence"/>
</dbReference>
<dbReference type="OrthoDB" id="9812708at2"/>
<sequence length="248" mass="27804">MKKIILFLGLSLILSACSQQEEVKTKETSMTKQEAKQTETKPYKEEKQMTTYVSGDLIKAVEANDLEKVKEIVQDKNYDINEVNEKKESPLLIATHNNQVAIAKVLIDYKADVNQQDEIQDSPYLYAGAQGKTEILAYMLENSHPDQRVVNRFGGNALIPAAEKGHLDNVKLLLADGKSDIDHQNNPGYTALIEAVALRDGSKVYQDIVAELLKYGADTTLRDTYGKTAADYAKELGYQEMLKMLEKR</sequence>
<evidence type="ECO:0000256" key="4">
    <source>
        <dbReference type="SAM" id="SignalP"/>
    </source>
</evidence>
<dbReference type="SUPFAM" id="SSF48403">
    <property type="entry name" value="Ankyrin repeat"/>
    <property type="match status" value="1"/>
</dbReference>
<keyword evidence="1" id="KW-0677">Repeat</keyword>
<dbReference type="AlphaFoldDB" id="A0A1X6WS77"/>
<gene>
    <name evidence="5" type="ORF">FM121_14015</name>
</gene>
<dbReference type="PROSITE" id="PS51257">
    <property type="entry name" value="PROKAR_LIPOPROTEIN"/>
    <property type="match status" value="1"/>
</dbReference>
<dbReference type="PANTHER" id="PTHR24201:SF16">
    <property type="entry name" value="ANKYRIN-1-LIKE-RELATED"/>
    <property type="match status" value="1"/>
</dbReference>
<keyword evidence="6" id="KW-1185">Reference proteome</keyword>
<keyword evidence="2 3" id="KW-0040">ANK repeat</keyword>